<gene>
    <name evidence="1" type="ORF">PsAD2_00983</name>
</gene>
<proteinExistence type="predicted"/>
<name>A0A166AF82_9HYPH</name>
<accession>A0A166AF82</accession>
<protein>
    <submittedName>
        <fullName evidence="1">Uncharacterized protein</fullName>
    </submittedName>
</protein>
<reference evidence="1 2" key="1">
    <citation type="journal article" date="2016" name="Front. Microbiol.">
        <title>Comparative Genomic Analysis Reveals a Diverse Repertoire of Genes Involved in Prokaryote-Eukaryote Interactions within the Pseudovibrio Genus.</title>
        <authorList>
            <person name="Romano S."/>
            <person name="Fernandez-Guerra A."/>
            <person name="Reen F.J."/>
            <person name="Glockner F.O."/>
            <person name="Crowley S.P."/>
            <person name="O'Sullivan O."/>
            <person name="Cotter P.D."/>
            <person name="Adams C."/>
            <person name="Dobson A.D."/>
            <person name="O'Gara F."/>
        </authorList>
    </citation>
    <scope>NUCLEOTIDE SEQUENCE [LARGE SCALE GENOMIC DNA]</scope>
    <source>
        <strain evidence="1 2">Ad2</strain>
    </source>
</reference>
<organism evidence="1 2">
    <name type="scientific">Pseudovibrio axinellae</name>
    <dbReference type="NCBI Taxonomy" id="989403"/>
    <lineage>
        <taxon>Bacteria</taxon>
        <taxon>Pseudomonadati</taxon>
        <taxon>Pseudomonadota</taxon>
        <taxon>Alphaproteobacteria</taxon>
        <taxon>Hyphomicrobiales</taxon>
        <taxon>Stappiaceae</taxon>
        <taxon>Pseudovibrio</taxon>
    </lineage>
</organism>
<dbReference type="RefSeq" id="WP_068003133.1">
    <property type="nucleotide sequence ID" value="NZ_FOFM01000001.1"/>
</dbReference>
<dbReference type="EMBL" id="LMCB01000005">
    <property type="protein sequence ID" value="KZL20991.1"/>
    <property type="molecule type" value="Genomic_DNA"/>
</dbReference>
<dbReference type="OrthoDB" id="7799289at2"/>
<dbReference type="STRING" id="989403.SAMN05421798_101418"/>
<comment type="caution">
    <text evidence="1">The sequence shown here is derived from an EMBL/GenBank/DDBJ whole genome shotgun (WGS) entry which is preliminary data.</text>
</comment>
<evidence type="ECO:0000313" key="1">
    <source>
        <dbReference type="EMBL" id="KZL20991.1"/>
    </source>
</evidence>
<dbReference type="PATRIC" id="fig|989403.3.peg.1057"/>
<evidence type="ECO:0000313" key="2">
    <source>
        <dbReference type="Proteomes" id="UP000076577"/>
    </source>
</evidence>
<dbReference type="Proteomes" id="UP000076577">
    <property type="component" value="Unassembled WGS sequence"/>
</dbReference>
<sequence>MHEINHKALQMEKVLGALSPTALRMLERSVEDTLQSGKPVPNAELMVHTIRRLLGEASFIPDQKLSLEMPLKRAILSPLQPFLNPVPLKVQQQGRIDPAVIDTLWAYMREELLSDEFNEALAALEQRCEQQDLPANHETIQKALSTVADGLRMRLVAAAKKALAAADHDIHIKTKLRRKVGGHVNFDFLCDALVILDRALAWEEVMSGTKPFEEDILSMSNGESLERLRKHVEHHAGEVNYLAALSYVRLGEAPTELIRLAQALAAAPKLKEVANTPYAAFVEYALSALEQSVQVVEGWKREEGAVIGLPEAVNASLIHFVELDELEELASCEQWHQRAMQLKNRLCNLLRDEMRNLPKLLEEAIASQTKPDTAVLQSSDQLKQVQRAYHKCLRGLKLARLASQYAGVLGLNELQNTTRIHVERFIDRNSEKLLTPAQLGQAEAKNPLNYGEISRKLSCLISMSEISLEPEDTANLIRRHNMYFRNAA</sequence>
<keyword evidence="2" id="KW-1185">Reference proteome</keyword>
<dbReference type="AlphaFoldDB" id="A0A166AF82"/>